<dbReference type="EMBL" id="JACHFD010000021">
    <property type="protein sequence ID" value="MBB5353201.1"/>
    <property type="molecule type" value="Genomic_DNA"/>
</dbReference>
<gene>
    <name evidence="1" type="ORF">HNR46_003455</name>
</gene>
<name>A0A840VKL1_9BACT</name>
<comment type="caution">
    <text evidence="1">The sequence shown here is derived from an EMBL/GenBank/DDBJ whole genome shotgun (WGS) entry which is preliminary data.</text>
</comment>
<evidence type="ECO:0000313" key="2">
    <source>
        <dbReference type="Proteomes" id="UP000557717"/>
    </source>
</evidence>
<proteinExistence type="predicted"/>
<keyword evidence="2" id="KW-1185">Reference proteome</keyword>
<dbReference type="Proteomes" id="UP000557717">
    <property type="component" value="Unassembled WGS sequence"/>
</dbReference>
<dbReference type="AlphaFoldDB" id="A0A840VKL1"/>
<evidence type="ECO:0000313" key="1">
    <source>
        <dbReference type="EMBL" id="MBB5353201.1"/>
    </source>
</evidence>
<protein>
    <submittedName>
        <fullName evidence="1">Uncharacterized protein</fullName>
    </submittedName>
</protein>
<organism evidence="1 2">
    <name type="scientific">Haloferula luteola</name>
    <dbReference type="NCBI Taxonomy" id="595692"/>
    <lineage>
        <taxon>Bacteria</taxon>
        <taxon>Pseudomonadati</taxon>
        <taxon>Verrucomicrobiota</taxon>
        <taxon>Verrucomicrobiia</taxon>
        <taxon>Verrucomicrobiales</taxon>
        <taxon>Verrucomicrobiaceae</taxon>
        <taxon>Haloferula</taxon>
    </lineage>
</organism>
<sequence length="50" mass="6022">MLQYRFAAFRRTFRGIIRSHDRNSERGTWFVKVVFLITQNRGGFVTKLDE</sequence>
<accession>A0A840VKL1</accession>
<reference evidence="1 2" key="1">
    <citation type="submission" date="2020-08" db="EMBL/GenBank/DDBJ databases">
        <title>Genomic Encyclopedia of Type Strains, Phase IV (KMG-IV): sequencing the most valuable type-strain genomes for metagenomic binning, comparative biology and taxonomic classification.</title>
        <authorList>
            <person name="Goeker M."/>
        </authorList>
    </citation>
    <scope>NUCLEOTIDE SEQUENCE [LARGE SCALE GENOMIC DNA]</scope>
    <source>
        <strain evidence="1 2">YC6886</strain>
    </source>
</reference>